<accession>A0A6N7YZN9</accession>
<reference evidence="2 3" key="1">
    <citation type="submission" date="2019-11" db="EMBL/GenBank/DDBJ databases">
        <title>Draft genome of Amycolatopsis RM579.</title>
        <authorList>
            <person name="Duangmal K."/>
            <person name="Mingma R."/>
        </authorList>
    </citation>
    <scope>NUCLEOTIDE SEQUENCE [LARGE SCALE GENOMIC DNA]</scope>
    <source>
        <strain evidence="2 3">RM579</strain>
    </source>
</reference>
<dbReference type="EMBL" id="WMBA01000001">
    <property type="protein sequence ID" value="MTD52564.1"/>
    <property type="molecule type" value="Genomic_DNA"/>
</dbReference>
<sequence length="117" mass="12897">MTDSPKHVIWRDVEPAPLFDLGERATYKALTGKTAQIMRVEMKAGVHFPNPDDPAELETHPNEQISTVLSGRMRIVIDGVERVVGPGETIAIPPGAPHVAEFLEDTEMLEVFVPPIM</sequence>
<dbReference type="Gene3D" id="2.60.120.10">
    <property type="entry name" value="Jelly Rolls"/>
    <property type="match status" value="1"/>
</dbReference>
<dbReference type="InterPro" id="IPR014710">
    <property type="entry name" value="RmlC-like_jellyroll"/>
</dbReference>
<protein>
    <submittedName>
        <fullName evidence="2">Cupin domain-containing protein</fullName>
    </submittedName>
</protein>
<dbReference type="InterPro" id="IPR011051">
    <property type="entry name" value="RmlC_Cupin_sf"/>
</dbReference>
<evidence type="ECO:0000313" key="3">
    <source>
        <dbReference type="Proteomes" id="UP000440096"/>
    </source>
</evidence>
<comment type="caution">
    <text evidence="2">The sequence shown here is derived from an EMBL/GenBank/DDBJ whole genome shotgun (WGS) entry which is preliminary data.</text>
</comment>
<evidence type="ECO:0000313" key="2">
    <source>
        <dbReference type="EMBL" id="MTD52564.1"/>
    </source>
</evidence>
<dbReference type="SUPFAM" id="SSF51182">
    <property type="entry name" value="RmlC-like cupins"/>
    <property type="match status" value="1"/>
</dbReference>
<organism evidence="2 3">
    <name type="scientific">Amycolatopsis pithecellobii</name>
    <dbReference type="NCBI Taxonomy" id="664692"/>
    <lineage>
        <taxon>Bacteria</taxon>
        <taxon>Bacillati</taxon>
        <taxon>Actinomycetota</taxon>
        <taxon>Actinomycetes</taxon>
        <taxon>Pseudonocardiales</taxon>
        <taxon>Pseudonocardiaceae</taxon>
        <taxon>Amycolatopsis</taxon>
    </lineage>
</organism>
<dbReference type="AlphaFoldDB" id="A0A6N7YZN9"/>
<dbReference type="Proteomes" id="UP000440096">
    <property type="component" value="Unassembled WGS sequence"/>
</dbReference>
<evidence type="ECO:0000259" key="1">
    <source>
        <dbReference type="Pfam" id="PF07883"/>
    </source>
</evidence>
<dbReference type="Pfam" id="PF07883">
    <property type="entry name" value="Cupin_2"/>
    <property type="match status" value="1"/>
</dbReference>
<feature type="domain" description="Cupin type-2" evidence="1">
    <location>
        <begin position="54"/>
        <end position="108"/>
    </location>
</feature>
<dbReference type="OrthoDB" id="882143at2"/>
<dbReference type="RefSeq" id="WP_154754814.1">
    <property type="nucleotide sequence ID" value="NZ_WMBA01000001.1"/>
</dbReference>
<dbReference type="InterPro" id="IPR013096">
    <property type="entry name" value="Cupin_2"/>
</dbReference>
<gene>
    <name evidence="2" type="ORF">GKO32_00990</name>
</gene>
<keyword evidence="3" id="KW-1185">Reference proteome</keyword>
<name>A0A6N7YZN9_9PSEU</name>
<proteinExistence type="predicted"/>